<dbReference type="SUPFAM" id="SSF51011">
    <property type="entry name" value="Glycosyl hydrolase domain"/>
    <property type="match status" value="1"/>
</dbReference>
<accession>A0A2X2KUV7</accession>
<gene>
    <name evidence="3" type="primary">xynC</name>
    <name evidence="3" type="ORF">NCTC11343_02423</name>
</gene>
<dbReference type="AlphaFoldDB" id="A0A2X2KUV7"/>
<dbReference type="GO" id="GO:0045493">
    <property type="term" value="P:xylan catabolic process"/>
    <property type="evidence" value="ECO:0007669"/>
    <property type="project" value="UniProtKB-KW"/>
</dbReference>
<keyword evidence="3" id="KW-0378">Hydrolase</keyword>
<feature type="domain" description="Endo-beta-1,6-galactanase-like" evidence="1">
    <location>
        <begin position="61"/>
        <end position="277"/>
    </location>
</feature>
<protein>
    <submittedName>
        <fullName evidence="3">Glucuronoxylanase xynC</fullName>
        <ecNumber evidence="3">3.2.1.136</ecNumber>
    </submittedName>
</protein>
<keyword evidence="3" id="KW-0326">Glycosidase</keyword>
<dbReference type="Gene3D" id="2.60.40.1180">
    <property type="entry name" value="Golgi alpha-mannosidase II"/>
    <property type="match status" value="1"/>
</dbReference>
<dbReference type="GO" id="GO:0033940">
    <property type="term" value="F:glucuronoarabinoxylan endo-1,4-beta-xylanase activity"/>
    <property type="evidence" value="ECO:0007669"/>
    <property type="project" value="UniProtKB-EC"/>
</dbReference>
<feature type="domain" description="Glycosyl hydrolase family 30 beta sandwich" evidence="2">
    <location>
        <begin position="412"/>
        <end position="501"/>
    </location>
</feature>
<dbReference type="Pfam" id="PF14587">
    <property type="entry name" value="Glyco_hydr_30_2"/>
    <property type="match status" value="1"/>
</dbReference>
<dbReference type="EMBL" id="UAUU01000008">
    <property type="protein sequence ID" value="SPZ85859.1"/>
    <property type="molecule type" value="Genomic_DNA"/>
</dbReference>
<keyword evidence="3" id="KW-0624">Polysaccharide degradation</keyword>
<dbReference type="PANTHER" id="PTHR42767">
    <property type="entry name" value="ENDO-BETA-1,6-GALACTANASE"/>
    <property type="match status" value="1"/>
</dbReference>
<dbReference type="InterPro" id="IPR013780">
    <property type="entry name" value="Glyco_hydro_b"/>
</dbReference>
<evidence type="ECO:0000313" key="3">
    <source>
        <dbReference type="EMBL" id="SPZ85859.1"/>
    </source>
</evidence>
<dbReference type="SUPFAM" id="SSF51445">
    <property type="entry name" value="(Trans)glycosidases"/>
    <property type="match status" value="1"/>
</dbReference>
<proteinExistence type="predicted"/>
<dbReference type="GeneID" id="97180860"/>
<dbReference type="PROSITE" id="PS51257">
    <property type="entry name" value="PROKAR_LIPOPROTEIN"/>
    <property type="match status" value="1"/>
</dbReference>
<sequence length="506" mass="54951">MLKLTSRWNRLYAVLAVVSTFSIFSCQKASLTPESPEAQLNKKDAVSAQAGATIATLNWDQTYQKIDGFGAFGGRIVPFFESAKRDSILDYLWGGSGLKLNILRGKVLHTYPFNQQTKVVTIKPAGVSIDVDPNSATYQNLTADEKEQLGQVWIIKKAKERFQVPFVMASTWTPPLYMKTNTSSISAKWFNGLNFNTSSTAFARYLTGFVKSFQNEGITINAISPSNEPENVFSDWDASYWDASHLGQFITNNLRPELNSAGLQSTKIISSENAAWGTADNFLSGMDRSNVDILAGHGYVEISGIITGQRGFNQSPSMWNFSIGGKPMWVTEASDDGGNYDSGIEGGLKLAVNMHKLLADCNANAYVFWLGMLAFQNNEALICTKSNGSLEFPKTYDVMGHYSRFIKAGYMRINVAVQNGNGLLISAYKDPQSGKFALVVTNTGTAAVPLDINLTGFASGALNNYQTTASSSGHWGNVGAVTPNSSGVYSLTIPAKSISTLEGNKL</sequence>
<dbReference type="InterPro" id="IPR039514">
    <property type="entry name" value="6GAL-like"/>
</dbReference>
<name>A0A2X2KUV7_SPHMU</name>
<evidence type="ECO:0000313" key="4">
    <source>
        <dbReference type="Proteomes" id="UP000251241"/>
    </source>
</evidence>
<dbReference type="PANTHER" id="PTHR42767:SF1">
    <property type="entry name" value="ENDO-BETA-1,6-GALACTANASE-LIKE DOMAIN-CONTAINING PROTEIN"/>
    <property type="match status" value="1"/>
</dbReference>
<dbReference type="Gene3D" id="3.20.20.80">
    <property type="entry name" value="Glycosidases"/>
    <property type="match status" value="1"/>
</dbReference>
<dbReference type="InterPro" id="IPR033452">
    <property type="entry name" value="GH30_C"/>
</dbReference>
<organism evidence="3 4">
    <name type="scientific">Sphingobacterium multivorum</name>
    <dbReference type="NCBI Taxonomy" id="28454"/>
    <lineage>
        <taxon>Bacteria</taxon>
        <taxon>Pseudomonadati</taxon>
        <taxon>Bacteroidota</taxon>
        <taxon>Sphingobacteriia</taxon>
        <taxon>Sphingobacteriales</taxon>
        <taxon>Sphingobacteriaceae</taxon>
        <taxon>Sphingobacterium</taxon>
    </lineage>
</organism>
<evidence type="ECO:0000259" key="1">
    <source>
        <dbReference type="Pfam" id="PF14587"/>
    </source>
</evidence>
<reference evidence="3 4" key="1">
    <citation type="submission" date="2018-06" db="EMBL/GenBank/DDBJ databases">
        <authorList>
            <consortium name="Pathogen Informatics"/>
            <person name="Doyle S."/>
        </authorList>
    </citation>
    <scope>NUCLEOTIDE SEQUENCE [LARGE SCALE GENOMIC DNA]</scope>
    <source>
        <strain evidence="3 4">NCTC11343</strain>
    </source>
</reference>
<dbReference type="Proteomes" id="UP000251241">
    <property type="component" value="Unassembled WGS sequence"/>
</dbReference>
<dbReference type="Pfam" id="PF17189">
    <property type="entry name" value="Glyco_hydro_30C"/>
    <property type="match status" value="1"/>
</dbReference>
<dbReference type="RefSeq" id="WP_112374740.1">
    <property type="nucleotide sequence ID" value="NZ_CP069793.1"/>
</dbReference>
<dbReference type="InterPro" id="IPR017853">
    <property type="entry name" value="GH"/>
</dbReference>
<dbReference type="EC" id="3.2.1.136" evidence="3"/>
<dbReference type="InterPro" id="IPR039743">
    <property type="entry name" value="6GAL/EXGAL"/>
</dbReference>
<evidence type="ECO:0000259" key="2">
    <source>
        <dbReference type="Pfam" id="PF17189"/>
    </source>
</evidence>
<keyword evidence="3" id="KW-0858">Xylan degradation</keyword>
<keyword evidence="3" id="KW-0119">Carbohydrate metabolism</keyword>